<evidence type="ECO:0000313" key="1">
    <source>
        <dbReference type="EMBL" id="SVA62086.1"/>
    </source>
</evidence>
<name>A0A381XBG5_9ZZZZ</name>
<feature type="non-terminal residue" evidence="1">
    <location>
        <position position="53"/>
    </location>
</feature>
<dbReference type="EMBL" id="UINC01014578">
    <property type="protein sequence ID" value="SVA62086.1"/>
    <property type="molecule type" value="Genomic_DNA"/>
</dbReference>
<proteinExistence type="predicted"/>
<gene>
    <name evidence="1" type="ORF">METZ01_LOCUS114940</name>
</gene>
<reference evidence="1" key="1">
    <citation type="submission" date="2018-05" db="EMBL/GenBank/DDBJ databases">
        <authorList>
            <person name="Lanie J.A."/>
            <person name="Ng W.-L."/>
            <person name="Kazmierczak K.M."/>
            <person name="Andrzejewski T.M."/>
            <person name="Davidsen T.M."/>
            <person name="Wayne K.J."/>
            <person name="Tettelin H."/>
            <person name="Glass J.I."/>
            <person name="Rusch D."/>
            <person name="Podicherti R."/>
            <person name="Tsui H.-C.T."/>
            <person name="Winkler M.E."/>
        </authorList>
    </citation>
    <scope>NUCLEOTIDE SEQUENCE</scope>
</reference>
<protein>
    <recommendedName>
        <fullName evidence="2">FAD-binding FR-type domain-containing protein</fullName>
    </recommendedName>
</protein>
<organism evidence="1">
    <name type="scientific">marine metagenome</name>
    <dbReference type="NCBI Taxonomy" id="408172"/>
    <lineage>
        <taxon>unclassified sequences</taxon>
        <taxon>metagenomes</taxon>
        <taxon>ecological metagenomes</taxon>
    </lineage>
</organism>
<dbReference type="AlphaFoldDB" id="A0A381XBG5"/>
<accession>A0A381XBG5</accession>
<sequence>MFNQKAAIFEERSEVIDQIEYDSDQFIITLKAPKASKAAKPGEFAFVDCGENT</sequence>
<evidence type="ECO:0008006" key="2">
    <source>
        <dbReference type="Google" id="ProtNLM"/>
    </source>
</evidence>